<proteinExistence type="predicted"/>
<feature type="compositionally biased region" description="Basic and acidic residues" evidence="1">
    <location>
        <begin position="53"/>
        <end position="62"/>
    </location>
</feature>
<sequence>SSSRLLVVPVARRLTADLYTLKKEYGRGDERCNIIIINKPRRRPTRRPQIVKKATETSERRQSANHQQQSCPASCVPLQTDLPEFPPMSGFEIGRIHRQEKS</sequence>
<evidence type="ECO:0000313" key="2">
    <source>
        <dbReference type="EMBL" id="ODM94744.1"/>
    </source>
</evidence>
<feature type="non-terminal residue" evidence="2">
    <location>
        <position position="1"/>
    </location>
</feature>
<protein>
    <submittedName>
        <fullName evidence="2">Uncharacterized protein</fullName>
    </submittedName>
</protein>
<feature type="compositionally biased region" description="Basic residues" evidence="1">
    <location>
        <begin position="39"/>
        <end position="50"/>
    </location>
</feature>
<dbReference type="EMBL" id="LJIJ01000758">
    <property type="protein sequence ID" value="ODM94744.1"/>
    <property type="molecule type" value="Genomic_DNA"/>
</dbReference>
<feature type="region of interest" description="Disordered" evidence="1">
    <location>
        <begin position="39"/>
        <end position="102"/>
    </location>
</feature>
<comment type="caution">
    <text evidence="2">The sequence shown here is derived from an EMBL/GenBank/DDBJ whole genome shotgun (WGS) entry which is preliminary data.</text>
</comment>
<evidence type="ECO:0000256" key="1">
    <source>
        <dbReference type="SAM" id="MobiDB-lite"/>
    </source>
</evidence>
<keyword evidence="3" id="KW-1185">Reference proteome</keyword>
<reference evidence="2 3" key="1">
    <citation type="journal article" date="2016" name="Genome Biol. Evol.">
        <title>Gene Family Evolution Reflects Adaptation to Soil Environmental Stressors in the Genome of the Collembolan Orchesella cincta.</title>
        <authorList>
            <person name="Faddeeva-Vakhrusheva A."/>
            <person name="Derks M.F."/>
            <person name="Anvar S.Y."/>
            <person name="Agamennone V."/>
            <person name="Suring W."/>
            <person name="Smit S."/>
            <person name="van Straalen N.M."/>
            <person name="Roelofs D."/>
        </authorList>
    </citation>
    <scope>NUCLEOTIDE SEQUENCE [LARGE SCALE GENOMIC DNA]</scope>
    <source>
        <tissue evidence="2">Mixed pool</tissue>
    </source>
</reference>
<dbReference type="Proteomes" id="UP000094527">
    <property type="component" value="Unassembled WGS sequence"/>
</dbReference>
<dbReference type="AlphaFoldDB" id="A0A1D2MPJ1"/>
<organism evidence="2 3">
    <name type="scientific">Orchesella cincta</name>
    <name type="common">Springtail</name>
    <name type="synonym">Podura cincta</name>
    <dbReference type="NCBI Taxonomy" id="48709"/>
    <lineage>
        <taxon>Eukaryota</taxon>
        <taxon>Metazoa</taxon>
        <taxon>Ecdysozoa</taxon>
        <taxon>Arthropoda</taxon>
        <taxon>Hexapoda</taxon>
        <taxon>Collembola</taxon>
        <taxon>Entomobryomorpha</taxon>
        <taxon>Entomobryoidea</taxon>
        <taxon>Orchesellidae</taxon>
        <taxon>Orchesellinae</taxon>
        <taxon>Orchesella</taxon>
    </lineage>
</organism>
<gene>
    <name evidence="2" type="ORF">Ocin01_11934</name>
</gene>
<accession>A0A1D2MPJ1</accession>
<evidence type="ECO:0000313" key="3">
    <source>
        <dbReference type="Proteomes" id="UP000094527"/>
    </source>
</evidence>
<name>A0A1D2MPJ1_ORCCI</name>